<dbReference type="InterPro" id="IPR025110">
    <property type="entry name" value="AMP-bd_C"/>
</dbReference>
<accession>A0A0F7VL38</accession>
<dbReference type="SUPFAM" id="SSF47336">
    <property type="entry name" value="ACP-like"/>
    <property type="match status" value="1"/>
</dbReference>
<proteinExistence type="predicted"/>
<evidence type="ECO:0000313" key="3">
    <source>
        <dbReference type="EMBL" id="CQR60034.1"/>
    </source>
</evidence>
<evidence type="ECO:0000313" key="4">
    <source>
        <dbReference type="Proteomes" id="UP000035016"/>
    </source>
</evidence>
<dbReference type="InterPro" id="IPR045851">
    <property type="entry name" value="AMP-bd_C_sf"/>
</dbReference>
<dbReference type="AlphaFoldDB" id="A0A0F7VL38"/>
<dbReference type="SUPFAM" id="SSF56801">
    <property type="entry name" value="Acetyl-CoA synthetase-like"/>
    <property type="match status" value="1"/>
</dbReference>
<evidence type="ECO:0000259" key="1">
    <source>
        <dbReference type="Pfam" id="PF00501"/>
    </source>
</evidence>
<feature type="domain" description="AMP-dependent synthetase/ligase" evidence="1">
    <location>
        <begin position="106"/>
        <end position="466"/>
    </location>
</feature>
<dbReference type="PANTHER" id="PTHR43767:SF1">
    <property type="entry name" value="NONRIBOSOMAL PEPTIDE SYNTHASE PES1 (EUROFUNG)-RELATED"/>
    <property type="match status" value="1"/>
</dbReference>
<dbReference type="Gene3D" id="3.40.50.12780">
    <property type="entry name" value="N-terminal domain of ligase-like"/>
    <property type="match status" value="1"/>
</dbReference>
<dbReference type="InterPro" id="IPR020845">
    <property type="entry name" value="AMP-binding_CS"/>
</dbReference>
<reference evidence="3 4" key="1">
    <citation type="submission" date="2015-02" db="EMBL/GenBank/DDBJ databases">
        <authorList>
            <person name="Gomez-Escribano P.J."/>
        </authorList>
    </citation>
    <scope>NUCLEOTIDE SEQUENCE [LARGE SCALE GENOMIC DNA]</scope>
    <source>
        <strain evidence="4">C34 (DSM 42122 / NRRL B-24963)</strain>
    </source>
</reference>
<dbReference type="Pfam" id="PF13193">
    <property type="entry name" value="AMP-binding_C"/>
    <property type="match status" value="1"/>
</dbReference>
<protein>
    <submittedName>
        <fullName evidence="3">2,3-dihydroxybenzoate-AMP ligase</fullName>
    </submittedName>
</protein>
<keyword evidence="3" id="KW-0436">Ligase</keyword>
<sequence>MTALEEVRKILRDLGIEEGLLHEDARLRAHLGLDSVDLTHMQVDFAERFAARVDLWTQHDYTLRQLADILGEHRPGAAAHQAYRDRGWWRPEFLDELVLSTRVHAGHRAALADADRAFTRAELGAAVSGCAARLAHTGIRPGETVLVQLPNQARTVVLVLALIRLGARPVLALPALREHELTPVLSALEPAALAVPARHQRFDHVSLAEKLRERHPSVRTLLVAGATDPAAGHVEIDRLIEAGDPAPAQPDRHPSDTALFLLSSGTTGAPKPIARTHEAFGHVIRTAAAVSGLTPESVFLAVLPATHGFAFAHPGILGTLARGGKAVLAAPDDATAAMALIERERVTHCALTPALARQWLTTRAAFSGHDLSSLKVLQIGGARLDAATAARLAHVFDCRIQQVYGMSEGLLNFTRLDDPPEVTFTTQGRPSSPGDEILVVDDEGRRVADGDIGELLVRGPGVVTEYHGGVAAASFTPDGFYRTGDLVRRHASGNFVVAGRVKDVINRGGEKIPADELEALVLAHPGVRAAAAVAMPHPVLGEAVCLYVVGAAEGAPSLREIRSHLTDSGLARFKLPERLVEVPALPLTAVGKTDKARLREDIRARLESED</sequence>
<dbReference type="RefSeq" id="WP_242513926.1">
    <property type="nucleotide sequence ID" value="NZ_AZSD01000012.1"/>
</dbReference>
<feature type="domain" description="AMP-binding enzyme C-terminal" evidence="2">
    <location>
        <begin position="516"/>
        <end position="592"/>
    </location>
</feature>
<dbReference type="GO" id="GO:0016878">
    <property type="term" value="F:acid-thiol ligase activity"/>
    <property type="evidence" value="ECO:0007669"/>
    <property type="project" value="UniProtKB-ARBA"/>
</dbReference>
<dbReference type="InterPro" id="IPR000873">
    <property type="entry name" value="AMP-dep_synth/lig_dom"/>
</dbReference>
<organism evidence="3 4">
    <name type="scientific">Streptomyces leeuwenhoekii</name>
    <dbReference type="NCBI Taxonomy" id="1437453"/>
    <lineage>
        <taxon>Bacteria</taxon>
        <taxon>Bacillati</taxon>
        <taxon>Actinomycetota</taxon>
        <taxon>Actinomycetes</taxon>
        <taxon>Kitasatosporales</taxon>
        <taxon>Streptomycetaceae</taxon>
        <taxon>Streptomyces</taxon>
    </lineage>
</organism>
<dbReference type="Gene3D" id="3.30.300.30">
    <property type="match status" value="1"/>
</dbReference>
<gene>
    <name evidence="3" type="primary">sle_05720</name>
</gene>
<dbReference type="InterPro" id="IPR036736">
    <property type="entry name" value="ACP-like_sf"/>
</dbReference>
<evidence type="ECO:0000259" key="2">
    <source>
        <dbReference type="Pfam" id="PF13193"/>
    </source>
</evidence>
<dbReference type="PANTHER" id="PTHR43767">
    <property type="entry name" value="LONG-CHAIN-FATTY-ACID--COA LIGASE"/>
    <property type="match status" value="1"/>
</dbReference>
<dbReference type="InterPro" id="IPR050237">
    <property type="entry name" value="ATP-dep_AMP-bd_enzyme"/>
</dbReference>
<dbReference type="KEGG" id="sle:sle_05720"/>
<dbReference type="EMBL" id="LN831790">
    <property type="protein sequence ID" value="CQR60034.1"/>
    <property type="molecule type" value="Genomic_DNA"/>
</dbReference>
<name>A0A0F7VL38_STRLW</name>
<dbReference type="PROSITE" id="PS00455">
    <property type="entry name" value="AMP_BINDING"/>
    <property type="match status" value="1"/>
</dbReference>
<dbReference type="Proteomes" id="UP000035016">
    <property type="component" value="Chromosome Chromosome"/>
</dbReference>
<dbReference type="Gene3D" id="1.10.1200.10">
    <property type="entry name" value="ACP-like"/>
    <property type="match status" value="1"/>
</dbReference>
<dbReference type="Pfam" id="PF00501">
    <property type="entry name" value="AMP-binding"/>
    <property type="match status" value="1"/>
</dbReference>
<dbReference type="InterPro" id="IPR042099">
    <property type="entry name" value="ANL_N_sf"/>
</dbReference>